<evidence type="ECO:0000313" key="2">
    <source>
        <dbReference type="EMBL" id="QJA72915.1"/>
    </source>
</evidence>
<protein>
    <submittedName>
        <fullName evidence="2">Uncharacterized protein</fullName>
    </submittedName>
</protein>
<dbReference type="EMBL" id="MT141298">
    <property type="protein sequence ID" value="QJA57898.1"/>
    <property type="molecule type" value="Genomic_DNA"/>
</dbReference>
<organism evidence="2">
    <name type="scientific">viral metagenome</name>
    <dbReference type="NCBI Taxonomy" id="1070528"/>
    <lineage>
        <taxon>unclassified sequences</taxon>
        <taxon>metagenomes</taxon>
        <taxon>organismal metagenomes</taxon>
    </lineage>
</organism>
<reference evidence="2" key="1">
    <citation type="submission" date="2020-03" db="EMBL/GenBank/DDBJ databases">
        <title>The deep terrestrial virosphere.</title>
        <authorList>
            <person name="Holmfeldt K."/>
            <person name="Nilsson E."/>
            <person name="Simone D."/>
            <person name="Lopez-Fernandez M."/>
            <person name="Wu X."/>
            <person name="de Brujin I."/>
            <person name="Lundin D."/>
            <person name="Andersson A."/>
            <person name="Bertilsson S."/>
            <person name="Dopson M."/>
        </authorList>
    </citation>
    <scope>NUCLEOTIDE SEQUENCE</scope>
    <source>
        <strain evidence="2">MM415A02562</strain>
        <strain evidence="1">MM415B01538</strain>
    </source>
</reference>
<evidence type="ECO:0000313" key="1">
    <source>
        <dbReference type="EMBL" id="QJA57898.1"/>
    </source>
</evidence>
<proteinExistence type="predicted"/>
<dbReference type="EMBL" id="MT141988">
    <property type="protein sequence ID" value="QJA72915.1"/>
    <property type="molecule type" value="Genomic_DNA"/>
</dbReference>
<dbReference type="AlphaFoldDB" id="A0A6M3JVZ9"/>
<name>A0A6M3JVZ9_9ZZZZ</name>
<sequence length="101" mass="11749">MALLSRKELLMEEKDQKVVDPDRANKAITIGGALQSMMETYGWKIVYEEFILPNSEESRFLDSSREDLADIRAEIRVLRRLLKFIDTRVKSASDMVEKIKK</sequence>
<accession>A0A6M3JVZ9</accession>
<gene>
    <name evidence="2" type="ORF">MM415A02562_0002</name>
    <name evidence="1" type="ORF">MM415B01538_0005</name>
</gene>